<evidence type="ECO:0000313" key="1">
    <source>
        <dbReference type="EMBL" id="MWG36463.1"/>
    </source>
</evidence>
<gene>
    <name evidence="1" type="ORF">GQS65_18565</name>
</gene>
<dbReference type="Proteomes" id="UP000451471">
    <property type="component" value="Unassembled WGS sequence"/>
</dbReference>
<dbReference type="EMBL" id="WSZK01000036">
    <property type="protein sequence ID" value="MWG36463.1"/>
    <property type="molecule type" value="Genomic_DNA"/>
</dbReference>
<proteinExistence type="predicted"/>
<keyword evidence="2" id="KW-1185">Reference proteome</keyword>
<protein>
    <submittedName>
        <fullName evidence="1">Uncharacterized protein</fullName>
    </submittedName>
</protein>
<accession>A0A6B0GV55</accession>
<reference evidence="1 2" key="1">
    <citation type="submission" date="2019-12" db="EMBL/GenBank/DDBJ databases">
        <title>Halocatena pleomorpha gen. nov. sp. nov., an extremely halophilic archaeon of family Halobacteriaceae isolated from saltpan soil.</title>
        <authorList>
            <person name="Pal Y."/>
            <person name="Verma A."/>
            <person name="Krishnamurthi S."/>
            <person name="Kumar P."/>
        </authorList>
    </citation>
    <scope>NUCLEOTIDE SEQUENCE [LARGE SCALE GENOMIC DNA]</scope>
    <source>
        <strain evidence="1 2">JCM 16495</strain>
    </source>
</reference>
<name>A0A6B0GV55_9EURY</name>
<dbReference type="RefSeq" id="WP_158206119.1">
    <property type="nucleotide sequence ID" value="NZ_WSZK01000036.1"/>
</dbReference>
<organism evidence="1 2">
    <name type="scientific">Halomarina oriensis</name>
    <dbReference type="NCBI Taxonomy" id="671145"/>
    <lineage>
        <taxon>Archaea</taxon>
        <taxon>Methanobacteriati</taxon>
        <taxon>Methanobacteriota</taxon>
        <taxon>Stenosarchaea group</taxon>
        <taxon>Halobacteria</taxon>
        <taxon>Halobacteriales</taxon>
        <taxon>Natronomonadaceae</taxon>
        <taxon>Halomarina</taxon>
    </lineage>
</organism>
<dbReference type="AlphaFoldDB" id="A0A6B0GV55"/>
<comment type="caution">
    <text evidence="1">The sequence shown here is derived from an EMBL/GenBank/DDBJ whole genome shotgun (WGS) entry which is preliminary data.</text>
</comment>
<evidence type="ECO:0000313" key="2">
    <source>
        <dbReference type="Proteomes" id="UP000451471"/>
    </source>
</evidence>
<sequence length="161" mass="17920">MGDDPPTFLVTHGYDEHEKKLTPQFRVADLSLFARSDYLTIIRTHQMIGDSFAIHPEVADTLAIGDTITFDDYLAALPDSATEEELDAVAYDYSSLRTYCLAENTRVTMGIVDAQEQVCPSCESPAHWLNRQGRVDGPTSPVRFECNKCDAAFETALVRVI</sequence>